<dbReference type="GO" id="GO:0005886">
    <property type="term" value="C:plasma membrane"/>
    <property type="evidence" value="ECO:0007669"/>
    <property type="project" value="UniProtKB-SubCell"/>
</dbReference>
<evidence type="ECO:0000256" key="2">
    <source>
        <dbReference type="ARBA" id="ARBA00022475"/>
    </source>
</evidence>
<dbReference type="RefSeq" id="WP_260792436.1">
    <property type="nucleotide sequence ID" value="NZ_CP093313.1"/>
</dbReference>
<evidence type="ECO:0000313" key="11">
    <source>
        <dbReference type="Proteomes" id="UP001059380"/>
    </source>
</evidence>
<feature type="transmembrane region" description="Helical" evidence="7">
    <location>
        <begin position="435"/>
        <end position="456"/>
    </location>
</feature>
<dbReference type="PANTHER" id="PTHR30572">
    <property type="entry name" value="MEMBRANE COMPONENT OF TRANSPORTER-RELATED"/>
    <property type="match status" value="1"/>
</dbReference>
<dbReference type="GO" id="GO:0022857">
    <property type="term" value="F:transmembrane transporter activity"/>
    <property type="evidence" value="ECO:0007669"/>
    <property type="project" value="TreeGrafter"/>
</dbReference>
<dbReference type="EMBL" id="CP093313">
    <property type="protein sequence ID" value="UWZ83103.1"/>
    <property type="molecule type" value="Genomic_DNA"/>
</dbReference>
<comment type="similarity">
    <text evidence="6">Belongs to the ABC-4 integral membrane protein family.</text>
</comment>
<dbReference type="InterPro" id="IPR050250">
    <property type="entry name" value="Macrolide_Exporter_MacB"/>
</dbReference>
<dbReference type="InterPro" id="IPR017800">
    <property type="entry name" value="ADOP"/>
</dbReference>
<feature type="domain" description="MacB-like periplasmic core" evidence="9">
    <location>
        <begin position="80"/>
        <end position="300"/>
    </location>
</feature>
<feature type="domain" description="ABC3 transporter permease C-terminal" evidence="8">
    <location>
        <begin position="343"/>
        <end position="458"/>
    </location>
</feature>
<evidence type="ECO:0000259" key="8">
    <source>
        <dbReference type="Pfam" id="PF02687"/>
    </source>
</evidence>
<dbReference type="Pfam" id="PF12704">
    <property type="entry name" value="MacB_PCD"/>
    <property type="match status" value="2"/>
</dbReference>
<proteinExistence type="inferred from homology"/>
<sequence>MREFLRRIHYLINKRRLDAELQNDMEFHREMAARAGRKNFGNTLRMREQAHEAWGWTWLERLIQDLRYGVRLLVRAPGFTLMAVLVLAIGIGINVSAFSLFNMVALKPLPVLDAERLVRLERRSPTSYTSEMAYPSFIFYRDHARTLSAAIAVLGVPPMQIDADQQLTSLSFVTPNYFTELGTQAAYGRLLDPDSDGNADSPAAAILSYGLWQRRFGSDPNVIGRVIHLNGKPVTVLGITPYAFASLGGQHPDIWLPIAQQPYFFQHSAVLKDWTNASVRMWGKLAPGVSAKAAEQELRSLTNELRHEHPEAVWDGEFIQSSPGGHLQVMQPQMYQIAAMIGVLTLLILVVSCANVGGLMLARAVARQHEIGIRLAIGAGRWRILRQLCTESLVLGALGSLAALGLSCAALKLIIAKVDAPKWLDARPDWRVLLFTVGMTIAATLFFGLMPALQIARQRQQKTLARQILVGAQIAASSVLLIVAALLVRATQHALYTDPGFGYEHLVSIDPQLARHGYTAAAAKDYLNQMQNRLQNQPGVNAVSLVKLPPLGHTVANSTTEIRGKRVVIYPNWVAPDFFSTMAIPLRMGRTFNTGEKHVVIVGESFARRQWPGENPLGQTVGDGAIKDMVIGVAGDAHINALSDDDAVEQYWPEQPEDMPDMVLIARAAGEPGSLAPVAKTIATTLDASVVPEVRQLKMLYRENMQQIETVAATVSVVGMVAVTLAAIGLMGLVGYVVTQRTKEIAIRMALGAQPLAVLNAVLLQFRWPLLVGLTVGTAFAAYGSKLLRVGLYGINNLDLVSYLAALFTLGAIAALAMVLPAARTLRLNVAAILHHD</sequence>
<dbReference type="InterPro" id="IPR003838">
    <property type="entry name" value="ABC3_permease_C"/>
</dbReference>
<feature type="transmembrane region" description="Helical" evidence="7">
    <location>
        <begin position="337"/>
        <end position="362"/>
    </location>
</feature>
<gene>
    <name evidence="10" type="ORF">MOP44_21340</name>
</gene>
<dbReference type="Proteomes" id="UP001059380">
    <property type="component" value="Chromosome"/>
</dbReference>
<keyword evidence="2" id="KW-1003">Cell membrane</keyword>
<feature type="domain" description="ABC3 transporter permease C-terminal" evidence="8">
    <location>
        <begin position="717"/>
        <end position="829"/>
    </location>
</feature>
<feature type="transmembrane region" description="Helical" evidence="7">
    <location>
        <begin position="711"/>
        <end position="738"/>
    </location>
</feature>
<dbReference type="KEGG" id="orp:MOP44_21340"/>
<evidence type="ECO:0000256" key="3">
    <source>
        <dbReference type="ARBA" id="ARBA00022692"/>
    </source>
</evidence>
<evidence type="ECO:0000256" key="4">
    <source>
        <dbReference type="ARBA" id="ARBA00022989"/>
    </source>
</evidence>
<evidence type="ECO:0000256" key="7">
    <source>
        <dbReference type="SAM" id="Phobius"/>
    </source>
</evidence>
<feature type="domain" description="MacB-like periplasmic core" evidence="9">
    <location>
        <begin position="504"/>
        <end position="636"/>
    </location>
</feature>
<dbReference type="AlphaFoldDB" id="A0A9J7BKB8"/>
<evidence type="ECO:0000256" key="1">
    <source>
        <dbReference type="ARBA" id="ARBA00004651"/>
    </source>
</evidence>
<evidence type="ECO:0000256" key="6">
    <source>
        <dbReference type="ARBA" id="ARBA00038076"/>
    </source>
</evidence>
<feature type="transmembrane region" description="Helical" evidence="7">
    <location>
        <begin position="800"/>
        <end position="820"/>
    </location>
</feature>
<organism evidence="10 11">
    <name type="scientific">Occallatibacter riparius</name>
    <dbReference type="NCBI Taxonomy" id="1002689"/>
    <lineage>
        <taxon>Bacteria</taxon>
        <taxon>Pseudomonadati</taxon>
        <taxon>Acidobacteriota</taxon>
        <taxon>Terriglobia</taxon>
        <taxon>Terriglobales</taxon>
        <taxon>Acidobacteriaceae</taxon>
        <taxon>Occallatibacter</taxon>
    </lineage>
</organism>
<protein>
    <submittedName>
        <fullName evidence="10">ABC transporter permease</fullName>
    </submittedName>
</protein>
<keyword evidence="5 7" id="KW-0472">Membrane</keyword>
<accession>A0A9J7BKB8</accession>
<dbReference type="Pfam" id="PF02687">
    <property type="entry name" value="FtsX"/>
    <property type="match status" value="2"/>
</dbReference>
<dbReference type="PANTHER" id="PTHR30572:SF4">
    <property type="entry name" value="ABC TRANSPORTER PERMEASE YTRF"/>
    <property type="match status" value="1"/>
</dbReference>
<feature type="transmembrane region" description="Helical" evidence="7">
    <location>
        <begin position="393"/>
        <end position="415"/>
    </location>
</feature>
<feature type="transmembrane region" description="Helical" evidence="7">
    <location>
        <begin position="468"/>
        <end position="488"/>
    </location>
</feature>
<name>A0A9J7BKB8_9BACT</name>
<comment type="subcellular location">
    <subcellularLocation>
        <location evidence="1">Cell membrane</location>
        <topology evidence="1">Multi-pass membrane protein</topology>
    </subcellularLocation>
</comment>
<dbReference type="NCBIfam" id="TIGR03434">
    <property type="entry name" value="ADOP"/>
    <property type="match status" value="1"/>
</dbReference>
<evidence type="ECO:0000313" key="10">
    <source>
        <dbReference type="EMBL" id="UWZ83103.1"/>
    </source>
</evidence>
<keyword evidence="4 7" id="KW-1133">Transmembrane helix</keyword>
<feature type="transmembrane region" description="Helical" evidence="7">
    <location>
        <begin position="79"/>
        <end position="101"/>
    </location>
</feature>
<evidence type="ECO:0000256" key="5">
    <source>
        <dbReference type="ARBA" id="ARBA00023136"/>
    </source>
</evidence>
<keyword evidence="11" id="KW-1185">Reference proteome</keyword>
<evidence type="ECO:0000259" key="9">
    <source>
        <dbReference type="Pfam" id="PF12704"/>
    </source>
</evidence>
<dbReference type="InterPro" id="IPR025857">
    <property type="entry name" value="MacB_PCD"/>
</dbReference>
<keyword evidence="3 7" id="KW-0812">Transmembrane</keyword>
<reference evidence="10" key="1">
    <citation type="submission" date="2021-04" db="EMBL/GenBank/DDBJ databases">
        <title>Phylogenetic analysis of Acidobacteriaceae.</title>
        <authorList>
            <person name="Qiu L."/>
            <person name="Zhang Q."/>
        </authorList>
    </citation>
    <scope>NUCLEOTIDE SEQUENCE</scope>
    <source>
        <strain evidence="10">DSM 25168</strain>
    </source>
</reference>